<name>A0A6G9QP74_9GAMM</name>
<dbReference type="RefSeq" id="WP_167680225.1">
    <property type="nucleotide sequence ID" value="NZ_CP050314.1"/>
</dbReference>
<reference evidence="1 2" key="1">
    <citation type="submission" date="2020-03" db="EMBL/GenBank/DDBJ databases">
        <title>Complete genome sequence of Shewanella sp.</title>
        <authorList>
            <person name="Kim Y.-S."/>
            <person name="Kim S.-J."/>
            <person name="Jung H.-K."/>
            <person name="Kim K.-H."/>
        </authorList>
    </citation>
    <scope>NUCLEOTIDE SEQUENCE [LARGE SCALE GENOMIC DNA]</scope>
    <source>
        <strain evidence="1 2">PN3F2</strain>
        <plasmid evidence="1 2">pPN3F2_1</plasmid>
    </source>
</reference>
<dbReference type="Proteomes" id="UP000502608">
    <property type="component" value="Plasmid pPN3F2_1"/>
</dbReference>
<protein>
    <submittedName>
        <fullName evidence="1">Uncharacterized protein</fullName>
    </submittedName>
</protein>
<evidence type="ECO:0000313" key="1">
    <source>
        <dbReference type="EMBL" id="QIR16394.1"/>
    </source>
</evidence>
<proteinExistence type="predicted"/>
<keyword evidence="2" id="KW-1185">Reference proteome</keyword>
<keyword evidence="1" id="KW-0614">Plasmid</keyword>
<dbReference type="KEGG" id="saes:HBH39_18120"/>
<gene>
    <name evidence="1" type="ORF">HBH39_18120</name>
</gene>
<sequence length="140" mass="16411">MDIDDKHFKNYKSRIKDLYLLCFWGAFQDKLLGAYVSAEIKSIKRDHLCYLIKRKLSDYDVTPTYALNLCKNILGRGVDNKYLLGQFGRSGRTAAEKSKIFEMDIQRFENEILVEYQLFTDKLILLKRQAKSEAIKETNN</sequence>
<accession>A0A6G9QP74</accession>
<evidence type="ECO:0000313" key="2">
    <source>
        <dbReference type="Proteomes" id="UP000502608"/>
    </source>
</evidence>
<organism evidence="1 2">
    <name type="scientific">Shewanella aestuarii</name>
    <dbReference type="NCBI Taxonomy" id="1028752"/>
    <lineage>
        <taxon>Bacteria</taxon>
        <taxon>Pseudomonadati</taxon>
        <taxon>Pseudomonadota</taxon>
        <taxon>Gammaproteobacteria</taxon>
        <taxon>Alteromonadales</taxon>
        <taxon>Shewanellaceae</taxon>
        <taxon>Shewanella</taxon>
    </lineage>
</organism>
<dbReference type="EMBL" id="CP050314">
    <property type="protein sequence ID" value="QIR16394.1"/>
    <property type="molecule type" value="Genomic_DNA"/>
</dbReference>
<geneLocation type="plasmid" evidence="1 2">
    <name>pPN3F2_1</name>
</geneLocation>
<dbReference type="AlphaFoldDB" id="A0A6G9QP74"/>